<dbReference type="EC" id="2.4.1.-" evidence="3"/>
<reference evidence="3 4" key="1">
    <citation type="journal article" date="2013" name="Genome Announc.">
        <title>Draft Genome Sequence of Arcticibacter svalbardensis Strain MN12-7T, a Member of the Family Sphingobacteriaceae Isolated from an Arctic Soil Sample.</title>
        <authorList>
            <person name="Shivaji S."/>
            <person name="Ara S."/>
            <person name="Prasad S."/>
            <person name="Manasa B.P."/>
            <person name="Begum Z."/>
            <person name="Singh A."/>
            <person name="Kumar Pinnaka A."/>
        </authorList>
    </citation>
    <scope>NUCLEOTIDE SEQUENCE [LARGE SCALE GENOMIC DNA]</scope>
    <source>
        <strain evidence="3 4">MN12-7</strain>
    </source>
</reference>
<evidence type="ECO:0000259" key="1">
    <source>
        <dbReference type="Pfam" id="PF00534"/>
    </source>
</evidence>
<dbReference type="OrthoDB" id="791981at2"/>
<dbReference type="STRING" id="1150600.ADIARSV_2976"/>
<name>R9GXY5_9SPHI</name>
<accession>R9GXY5</accession>
<dbReference type="SUPFAM" id="SSF53756">
    <property type="entry name" value="UDP-Glycosyltransferase/glycogen phosphorylase"/>
    <property type="match status" value="1"/>
</dbReference>
<dbReference type="Pfam" id="PF00534">
    <property type="entry name" value="Glycos_transf_1"/>
    <property type="match status" value="1"/>
</dbReference>
<dbReference type="Proteomes" id="UP000014174">
    <property type="component" value="Unassembled WGS sequence"/>
</dbReference>
<keyword evidence="3" id="KW-0328">Glycosyltransferase</keyword>
<dbReference type="CDD" id="cd03811">
    <property type="entry name" value="GT4_GT28_WabH-like"/>
    <property type="match status" value="1"/>
</dbReference>
<organism evidence="3 4">
    <name type="scientific">Arcticibacter svalbardensis MN12-7</name>
    <dbReference type="NCBI Taxonomy" id="1150600"/>
    <lineage>
        <taxon>Bacteria</taxon>
        <taxon>Pseudomonadati</taxon>
        <taxon>Bacteroidota</taxon>
        <taxon>Sphingobacteriia</taxon>
        <taxon>Sphingobacteriales</taxon>
        <taxon>Sphingobacteriaceae</taxon>
        <taxon>Arcticibacter</taxon>
    </lineage>
</organism>
<feature type="domain" description="Glycosyl transferase family 1" evidence="1">
    <location>
        <begin position="184"/>
        <end position="331"/>
    </location>
</feature>
<dbReference type="InterPro" id="IPR001296">
    <property type="entry name" value="Glyco_trans_1"/>
</dbReference>
<feature type="domain" description="Glycosyltransferase subfamily 4-like N-terminal" evidence="2">
    <location>
        <begin position="15"/>
        <end position="163"/>
    </location>
</feature>
<dbReference type="PATRIC" id="fig|1150600.3.peg.2946"/>
<dbReference type="GO" id="GO:0016757">
    <property type="term" value="F:glycosyltransferase activity"/>
    <property type="evidence" value="ECO:0007669"/>
    <property type="project" value="UniProtKB-KW"/>
</dbReference>
<dbReference type="AlphaFoldDB" id="R9GXY5"/>
<dbReference type="PANTHER" id="PTHR12526">
    <property type="entry name" value="GLYCOSYLTRANSFERASE"/>
    <property type="match status" value="1"/>
</dbReference>
<dbReference type="Gene3D" id="3.40.50.2000">
    <property type="entry name" value="Glycogen Phosphorylase B"/>
    <property type="match status" value="2"/>
</dbReference>
<evidence type="ECO:0000313" key="4">
    <source>
        <dbReference type="Proteomes" id="UP000014174"/>
    </source>
</evidence>
<keyword evidence="4" id="KW-1185">Reference proteome</keyword>
<dbReference type="RefSeq" id="WP_016196207.1">
    <property type="nucleotide sequence ID" value="NZ_AQPN01000103.1"/>
</dbReference>
<dbReference type="eggNOG" id="COG0438">
    <property type="taxonomic scope" value="Bacteria"/>
</dbReference>
<dbReference type="EMBL" id="AQPN01000103">
    <property type="protein sequence ID" value="EOR93839.1"/>
    <property type="molecule type" value="Genomic_DNA"/>
</dbReference>
<dbReference type="Pfam" id="PF13439">
    <property type="entry name" value="Glyco_transf_4"/>
    <property type="match status" value="1"/>
</dbReference>
<evidence type="ECO:0000259" key="2">
    <source>
        <dbReference type="Pfam" id="PF13439"/>
    </source>
</evidence>
<evidence type="ECO:0000313" key="3">
    <source>
        <dbReference type="EMBL" id="EOR93839.1"/>
    </source>
</evidence>
<comment type="caution">
    <text evidence="3">The sequence shown here is derived from an EMBL/GenBank/DDBJ whole genome shotgun (WGS) entry which is preliminary data.</text>
</comment>
<sequence length="363" mass="41618">MNAKVLFITSGMCKGGAETQLIKVALFLKSLDYTVLIISLTPINEFDLDYEKKGIPVHFLKRWRQHPFSNCNSLYQTVKSYKPDVVIAFMFIAIIFARLLKKILNFPLISTIRIGVLPRKWYIPFLITSGLDDQIVYNSRASMNKFEELKLVDKTGSVINNSITIPSLIEKNPACRHDDLFHWVCIAHFRWNKDYMTLFKAVALLRGMNFRLDIIGELNAQTWPFQVIEELYIKEHIRILGFQKNASDYLQDADAFVLSSFSEGMPNALLEAMSYAKPVVVTDIDCNKELLGQASCGLLSRKEDGHDLSAKMLQMMQMTADERAGLGRRGRIHIMNHFAEDKVMNHWLALVSPYSLVKEQVHY</sequence>
<dbReference type="InterPro" id="IPR028098">
    <property type="entry name" value="Glyco_trans_4-like_N"/>
</dbReference>
<keyword evidence="3" id="KW-0808">Transferase</keyword>
<protein>
    <submittedName>
        <fullName evidence="3">Lipid carrier: UDP-N-acetylgalactosaminyltransferase</fullName>
        <ecNumber evidence="3">2.4.1.-</ecNumber>
    </submittedName>
</protein>
<gene>
    <name evidence="3" type="ORF">ADIARSV_2976</name>
</gene>
<proteinExistence type="predicted"/>